<comment type="caution">
    <text evidence="4">The sequence shown here is derived from an EMBL/GenBank/DDBJ whole genome shotgun (WGS) entry which is preliminary data.</text>
</comment>
<dbReference type="SFLD" id="SFLDG00358">
    <property type="entry name" value="Main_(cytGST)"/>
    <property type="match status" value="1"/>
</dbReference>
<dbReference type="AlphaFoldDB" id="A0A179C1G5"/>
<dbReference type="SUPFAM" id="SSF47616">
    <property type="entry name" value="GST C-terminal domain-like"/>
    <property type="match status" value="1"/>
</dbReference>
<dbReference type="Pfam" id="PF00043">
    <property type="entry name" value="GST_C"/>
    <property type="match status" value="1"/>
</dbReference>
<dbReference type="PROSITE" id="PS50404">
    <property type="entry name" value="GST_NTER"/>
    <property type="match status" value="1"/>
</dbReference>
<organism evidence="4">
    <name type="scientific">Rhizobium leguminosarum</name>
    <dbReference type="NCBI Taxonomy" id="384"/>
    <lineage>
        <taxon>Bacteria</taxon>
        <taxon>Pseudomonadati</taxon>
        <taxon>Pseudomonadota</taxon>
        <taxon>Alphaproteobacteria</taxon>
        <taxon>Hyphomicrobiales</taxon>
        <taxon>Rhizobiaceae</taxon>
        <taxon>Rhizobium/Agrobacterium group</taxon>
        <taxon>Rhizobium</taxon>
    </lineage>
</organism>
<dbReference type="Gene3D" id="3.40.30.10">
    <property type="entry name" value="Glutaredoxin"/>
    <property type="match status" value="1"/>
</dbReference>
<evidence type="ECO:0000259" key="1">
    <source>
        <dbReference type="PROSITE" id="PS50404"/>
    </source>
</evidence>
<protein>
    <submittedName>
        <fullName evidence="3 4">Glutathione S-transferase</fullName>
    </submittedName>
</protein>
<dbReference type="InterPro" id="IPR004046">
    <property type="entry name" value="GST_C"/>
</dbReference>
<dbReference type="PROSITE" id="PS50405">
    <property type="entry name" value="GST_CTER"/>
    <property type="match status" value="1"/>
</dbReference>
<gene>
    <name evidence="4" type="ORF">A4U53_11465</name>
    <name evidence="3" type="ORF">GR204_32645</name>
</gene>
<sequence>MFTLHDYLPSQNGWKVRVLLGLLDIPYHSRIVSIFDGESRTEAFLKLNPVGAIPVLELDDGRAIAESNAILTFLAEGTRFLPSDHYLRAKVMQWLFFEQYHVEPVIGSLRFWTLTGRLDRNQSMVAGKREAAARALAAIDRSLAGSLFLVGQELTIADIAVYAYSHRAEDCGLSLAAYPAFAAWSDRVRDAIGADYPVYPYSIDPHSDAGAAT</sequence>
<evidence type="ECO:0000313" key="3">
    <source>
        <dbReference type="EMBL" id="NEI38640.1"/>
    </source>
</evidence>
<dbReference type="SUPFAM" id="SSF52833">
    <property type="entry name" value="Thioredoxin-like"/>
    <property type="match status" value="1"/>
</dbReference>
<keyword evidence="4" id="KW-0808">Transferase</keyword>
<dbReference type="EMBL" id="WUEZ01000061">
    <property type="protein sequence ID" value="NEI38640.1"/>
    <property type="molecule type" value="Genomic_DNA"/>
</dbReference>
<feature type="domain" description="GST C-terminal" evidence="2">
    <location>
        <begin position="84"/>
        <end position="211"/>
    </location>
</feature>
<dbReference type="InterPro" id="IPR004045">
    <property type="entry name" value="Glutathione_S-Trfase_N"/>
</dbReference>
<dbReference type="InterPro" id="IPR040079">
    <property type="entry name" value="Glutathione_S-Trfase"/>
</dbReference>
<name>A0A179C1G5_RHILE</name>
<feature type="domain" description="GST N-terminal" evidence="1">
    <location>
        <begin position="1"/>
        <end position="82"/>
    </location>
</feature>
<dbReference type="GO" id="GO:0016740">
    <property type="term" value="F:transferase activity"/>
    <property type="evidence" value="ECO:0007669"/>
    <property type="project" value="UniProtKB-KW"/>
</dbReference>
<accession>A0A179C1G5</accession>
<dbReference type="Gene3D" id="1.20.1050.10">
    <property type="match status" value="1"/>
</dbReference>
<dbReference type="Proteomes" id="UP000471560">
    <property type="component" value="Unassembled WGS sequence"/>
</dbReference>
<dbReference type="InterPro" id="IPR036249">
    <property type="entry name" value="Thioredoxin-like_sf"/>
</dbReference>
<dbReference type="InterPro" id="IPR010987">
    <property type="entry name" value="Glutathione-S-Trfase_C-like"/>
</dbReference>
<dbReference type="SFLD" id="SFLDS00019">
    <property type="entry name" value="Glutathione_Transferase_(cytos"/>
    <property type="match status" value="1"/>
</dbReference>
<proteinExistence type="predicted"/>
<reference evidence="4" key="1">
    <citation type="submission" date="2016-04" db="EMBL/GenBank/DDBJ databases">
        <title>Fast-growing isolate from the root nodules of Vavilovia formosa.</title>
        <authorList>
            <person name="Kimeklis A."/>
            <person name="Safronova V."/>
            <person name="Belimov A."/>
            <person name="Andronov E."/>
        </authorList>
    </citation>
    <scope>NUCLEOTIDE SEQUENCE [LARGE SCALE GENOMIC DNA]</scope>
    <source>
        <strain evidence="4">Vaf-46</strain>
    </source>
</reference>
<dbReference type="EMBL" id="LWBS01000011">
    <property type="protein sequence ID" value="OAP97291.1"/>
    <property type="molecule type" value="Genomic_DNA"/>
</dbReference>
<evidence type="ECO:0000313" key="5">
    <source>
        <dbReference type="Proteomes" id="UP000471560"/>
    </source>
</evidence>
<dbReference type="CDD" id="cd03056">
    <property type="entry name" value="GST_N_4"/>
    <property type="match status" value="1"/>
</dbReference>
<reference evidence="3 5" key="2">
    <citation type="submission" date="2019-12" db="EMBL/GenBank/DDBJ databases">
        <title>Rhizobium genotypes associated with high levels of biological nitrogen fixation by grain legumes in a temperate-maritime cropping system.</title>
        <authorList>
            <person name="Maluk M."/>
            <person name="Francesc Ferrando Molina F."/>
            <person name="Lopez Del Egido L."/>
            <person name="Lafos M."/>
            <person name="Langarica-Fuentes A."/>
            <person name="Gebre Yohannes G."/>
            <person name="Young M.W."/>
            <person name="Martin P."/>
            <person name="Gantlett R."/>
            <person name="Kenicer G."/>
            <person name="Hawes C."/>
            <person name="Begg G.S."/>
            <person name="Quilliam R.S."/>
            <person name="Squire G.R."/>
            <person name="Poole P.S."/>
            <person name="Young P.W."/>
            <person name="Iannetta P.M."/>
            <person name="James E.K."/>
        </authorList>
    </citation>
    <scope>NUCLEOTIDE SEQUENCE [LARGE SCALE GENOMIC DNA]</scope>
    <source>
        <strain evidence="3 5">JHI1096</strain>
    </source>
</reference>
<dbReference type="PANTHER" id="PTHR44051:SF8">
    <property type="entry name" value="GLUTATHIONE S-TRANSFERASE GSTA"/>
    <property type="match status" value="1"/>
</dbReference>
<dbReference type="PANTHER" id="PTHR44051">
    <property type="entry name" value="GLUTATHIONE S-TRANSFERASE-RELATED"/>
    <property type="match status" value="1"/>
</dbReference>
<evidence type="ECO:0000259" key="2">
    <source>
        <dbReference type="PROSITE" id="PS50405"/>
    </source>
</evidence>
<dbReference type="RefSeq" id="WP_064245218.1">
    <property type="nucleotide sequence ID" value="NZ_JAAXDH010000039.1"/>
</dbReference>
<dbReference type="InterPro" id="IPR036282">
    <property type="entry name" value="Glutathione-S-Trfase_C_sf"/>
</dbReference>
<evidence type="ECO:0000313" key="4">
    <source>
        <dbReference type="EMBL" id="OAP97291.1"/>
    </source>
</evidence>
<dbReference type="Pfam" id="PF13409">
    <property type="entry name" value="GST_N_2"/>
    <property type="match status" value="1"/>
</dbReference>